<dbReference type="AlphaFoldDB" id="A0A423Q265"/>
<keyword evidence="13" id="KW-1185">Reference proteome</keyword>
<evidence type="ECO:0000256" key="4">
    <source>
        <dbReference type="ARBA" id="ARBA00022692"/>
    </source>
</evidence>
<dbReference type="PANTHER" id="PTHR43634:SF2">
    <property type="entry name" value="LOW CONDUCTANCE MECHANOSENSITIVE CHANNEL YNAI"/>
    <property type="match status" value="1"/>
</dbReference>
<dbReference type="InParanoid" id="A0A423Q265"/>
<evidence type="ECO:0000313" key="13">
    <source>
        <dbReference type="Proteomes" id="UP000285310"/>
    </source>
</evidence>
<dbReference type="Proteomes" id="UP000285310">
    <property type="component" value="Unassembled WGS sequence"/>
</dbReference>
<dbReference type="InterPro" id="IPR049278">
    <property type="entry name" value="MS_channel_C"/>
</dbReference>
<evidence type="ECO:0000256" key="3">
    <source>
        <dbReference type="ARBA" id="ARBA00022475"/>
    </source>
</evidence>
<dbReference type="FunCoup" id="A0A423Q265">
    <property type="interactions" value="170"/>
</dbReference>
<dbReference type="SUPFAM" id="SSF82689">
    <property type="entry name" value="Mechanosensitive channel protein MscS (YggB), C-terminal domain"/>
    <property type="match status" value="1"/>
</dbReference>
<dbReference type="PANTHER" id="PTHR43634">
    <property type="entry name" value="OW CONDUCTANCE MECHANOSENSITIVE CHANNEL"/>
    <property type="match status" value="1"/>
</dbReference>
<feature type="transmembrane region" description="Helical" evidence="8">
    <location>
        <begin position="29"/>
        <end position="50"/>
    </location>
</feature>
<dbReference type="Gene3D" id="1.10.287.1260">
    <property type="match status" value="1"/>
</dbReference>
<accession>A0A423Q265</accession>
<comment type="similarity">
    <text evidence="2">Belongs to the MscS (TC 1.A.23) family.</text>
</comment>
<evidence type="ECO:0000256" key="7">
    <source>
        <dbReference type="SAM" id="MobiDB-lite"/>
    </source>
</evidence>
<keyword evidence="6 8" id="KW-0472">Membrane</keyword>
<proteinExistence type="inferred from homology"/>
<evidence type="ECO:0000259" key="10">
    <source>
        <dbReference type="Pfam" id="PF21082"/>
    </source>
</evidence>
<feature type="compositionally biased region" description="Basic and acidic residues" evidence="7">
    <location>
        <begin position="399"/>
        <end position="412"/>
    </location>
</feature>
<dbReference type="Pfam" id="PF21082">
    <property type="entry name" value="MS_channel_3rd"/>
    <property type="match status" value="1"/>
</dbReference>
<dbReference type="OrthoDB" id="9775207at2"/>
<evidence type="ECO:0000256" key="1">
    <source>
        <dbReference type="ARBA" id="ARBA00004651"/>
    </source>
</evidence>
<feature type="region of interest" description="Disordered" evidence="7">
    <location>
        <begin position="366"/>
        <end position="427"/>
    </location>
</feature>
<dbReference type="InterPro" id="IPR045042">
    <property type="entry name" value="YnaI-like"/>
</dbReference>
<sequence length="427" mass="47144">MIDQVTAAYRDFASQYLSLKNEWGTLVDLVAIVAITALLDVATRIVLRLLHDKVLATRNLWDDALYRSVNGPLQVLLWIGGITLAIRIGTAADHPWREYVPTIRGVLIALVFLWFAFRLIGSVEKNALVRATSRYKHLDNTSADALAKLARAVVLVIGMLVLLQQFGVSPSSLLAFSGVGGIAVGFAARDVLANIFGGMTVYLNRPFSVGDWIRSPDRDIEGVVEAIGWRATTVRRFDMRPLYVPNAVFSNVALENPSRMTHRLINEKISVRYEDAARVPDIVAAIREMLDTDDAIDSQQVILTYLDSFGDSSLDLLIYCYTVTTDWAEYLAIKQSVLQRAQDTIREHGAVVSLPTQRIELPEDLISAQTEPPLSPTAEAEAGDSDSDEEEDIDTQKVQSERREAVARERAHARGKAGPDNPGEQGS</sequence>
<dbReference type="Pfam" id="PF00924">
    <property type="entry name" value="MS_channel_2nd"/>
    <property type="match status" value="1"/>
</dbReference>
<evidence type="ECO:0000256" key="5">
    <source>
        <dbReference type="ARBA" id="ARBA00022989"/>
    </source>
</evidence>
<evidence type="ECO:0000256" key="6">
    <source>
        <dbReference type="ARBA" id="ARBA00023136"/>
    </source>
</evidence>
<evidence type="ECO:0000256" key="2">
    <source>
        <dbReference type="ARBA" id="ARBA00008017"/>
    </source>
</evidence>
<evidence type="ECO:0000256" key="8">
    <source>
        <dbReference type="SAM" id="Phobius"/>
    </source>
</evidence>
<name>A0A423Q265_9GAMM</name>
<protein>
    <submittedName>
        <fullName evidence="12">Mechanosensitive ion channel protein MscS</fullName>
    </submittedName>
</protein>
<keyword evidence="4 8" id="KW-0812">Transmembrane</keyword>
<dbReference type="InterPro" id="IPR011014">
    <property type="entry name" value="MscS_channel_TM-2"/>
</dbReference>
<keyword evidence="5 8" id="KW-1133">Transmembrane helix</keyword>
<gene>
    <name evidence="12" type="ORF">SAJA_00510</name>
</gene>
<evidence type="ECO:0000259" key="9">
    <source>
        <dbReference type="Pfam" id="PF00924"/>
    </source>
</evidence>
<feature type="transmembrane region" description="Helical" evidence="8">
    <location>
        <begin position="149"/>
        <end position="167"/>
    </location>
</feature>
<comment type="caution">
    <text evidence="12">The sequence shown here is derived from an EMBL/GenBank/DDBJ whole genome shotgun (WGS) entry which is preliminary data.</text>
</comment>
<feature type="transmembrane region" description="Helical" evidence="8">
    <location>
        <begin position="71"/>
        <end position="90"/>
    </location>
</feature>
<dbReference type="InterPro" id="IPR006685">
    <property type="entry name" value="MscS_channel_2nd"/>
</dbReference>
<keyword evidence="3" id="KW-1003">Cell membrane</keyword>
<dbReference type="Pfam" id="PF21088">
    <property type="entry name" value="MS_channel_1st"/>
    <property type="match status" value="1"/>
</dbReference>
<organism evidence="12 13">
    <name type="scientific">Salinisphaera japonica YTM-1</name>
    <dbReference type="NCBI Taxonomy" id="1209778"/>
    <lineage>
        <taxon>Bacteria</taxon>
        <taxon>Pseudomonadati</taxon>
        <taxon>Pseudomonadota</taxon>
        <taxon>Gammaproteobacteria</taxon>
        <taxon>Salinisphaerales</taxon>
        <taxon>Salinisphaeraceae</taxon>
        <taxon>Salinisphaera</taxon>
    </lineage>
</organism>
<dbReference type="SUPFAM" id="SSF50182">
    <property type="entry name" value="Sm-like ribonucleoproteins"/>
    <property type="match status" value="1"/>
</dbReference>
<dbReference type="InterPro" id="IPR010920">
    <property type="entry name" value="LSM_dom_sf"/>
</dbReference>
<dbReference type="EMBL" id="AYKG01000001">
    <property type="protein sequence ID" value="ROO32761.1"/>
    <property type="molecule type" value="Genomic_DNA"/>
</dbReference>
<dbReference type="InterPro" id="IPR049142">
    <property type="entry name" value="MS_channel_1st"/>
</dbReference>
<dbReference type="InterPro" id="IPR011066">
    <property type="entry name" value="MscS_channel_C_sf"/>
</dbReference>
<evidence type="ECO:0000259" key="11">
    <source>
        <dbReference type="Pfam" id="PF21088"/>
    </source>
</evidence>
<dbReference type="GO" id="GO:0008381">
    <property type="term" value="F:mechanosensitive monoatomic ion channel activity"/>
    <property type="evidence" value="ECO:0007669"/>
    <property type="project" value="UniProtKB-ARBA"/>
</dbReference>
<comment type="subcellular location">
    <subcellularLocation>
        <location evidence="1">Cell membrane</location>
        <topology evidence="1">Multi-pass membrane protein</topology>
    </subcellularLocation>
</comment>
<dbReference type="RefSeq" id="WP_123656693.1">
    <property type="nucleotide sequence ID" value="NZ_AYKG01000001.1"/>
</dbReference>
<dbReference type="SUPFAM" id="SSF82861">
    <property type="entry name" value="Mechanosensitive channel protein MscS (YggB), transmembrane region"/>
    <property type="match status" value="1"/>
</dbReference>
<feature type="domain" description="Mechanosensitive ion channel transmembrane helices 2/3" evidence="11">
    <location>
        <begin position="148"/>
        <end position="188"/>
    </location>
</feature>
<dbReference type="InterPro" id="IPR023408">
    <property type="entry name" value="MscS_beta-dom_sf"/>
</dbReference>
<dbReference type="GO" id="GO:0005886">
    <property type="term" value="C:plasma membrane"/>
    <property type="evidence" value="ECO:0007669"/>
    <property type="project" value="UniProtKB-SubCell"/>
</dbReference>
<feature type="domain" description="Mechanosensitive ion channel MscS" evidence="9">
    <location>
        <begin position="190"/>
        <end position="259"/>
    </location>
</feature>
<feature type="compositionally biased region" description="Acidic residues" evidence="7">
    <location>
        <begin position="381"/>
        <end position="393"/>
    </location>
</feature>
<feature type="transmembrane region" description="Helical" evidence="8">
    <location>
        <begin position="102"/>
        <end position="120"/>
    </location>
</feature>
<evidence type="ECO:0000313" key="12">
    <source>
        <dbReference type="EMBL" id="ROO32761.1"/>
    </source>
</evidence>
<dbReference type="Gene3D" id="3.30.70.100">
    <property type="match status" value="1"/>
</dbReference>
<dbReference type="Gene3D" id="2.30.30.60">
    <property type="match status" value="1"/>
</dbReference>
<feature type="domain" description="Mechanosensitive ion channel MscS C-terminal" evidence="10">
    <location>
        <begin position="269"/>
        <end position="350"/>
    </location>
</feature>
<reference evidence="12 13" key="1">
    <citation type="submission" date="2013-10" db="EMBL/GenBank/DDBJ databases">
        <title>Salinisphaera japonica YTM-1 Genome Sequencing.</title>
        <authorList>
            <person name="Lai Q."/>
            <person name="Li C."/>
            <person name="Shao Z."/>
        </authorList>
    </citation>
    <scope>NUCLEOTIDE SEQUENCE [LARGE SCALE GENOMIC DNA]</scope>
    <source>
        <strain evidence="12 13">YTM-1</strain>
    </source>
</reference>